<evidence type="ECO:0000313" key="12">
    <source>
        <dbReference type="Proteomes" id="UP000790347"/>
    </source>
</evidence>
<feature type="compositionally biased region" description="Low complexity" evidence="9">
    <location>
        <begin position="48"/>
        <end position="63"/>
    </location>
</feature>
<evidence type="ECO:0000256" key="5">
    <source>
        <dbReference type="ARBA" id="ARBA00023015"/>
    </source>
</evidence>
<dbReference type="AlphaFoldDB" id="A0A922HTA0"/>
<keyword evidence="7" id="KW-0539">Nucleus</keyword>
<evidence type="ECO:0000256" key="8">
    <source>
        <dbReference type="PROSITE-ProRule" id="PRU00042"/>
    </source>
</evidence>
<dbReference type="PANTHER" id="PTHR46179">
    <property type="entry name" value="ZINC FINGER PROTEIN"/>
    <property type="match status" value="1"/>
</dbReference>
<evidence type="ECO:0000256" key="9">
    <source>
        <dbReference type="SAM" id="MobiDB-lite"/>
    </source>
</evidence>
<name>A0A922HTA0_DERFA</name>
<comment type="caution">
    <text evidence="11">The sequence shown here is derived from an EMBL/GenBank/DDBJ whole genome shotgun (WGS) entry which is preliminary data.</text>
</comment>
<dbReference type="GO" id="GO:0005634">
    <property type="term" value="C:nucleus"/>
    <property type="evidence" value="ECO:0007669"/>
    <property type="project" value="UniProtKB-SubCell"/>
</dbReference>
<evidence type="ECO:0000256" key="7">
    <source>
        <dbReference type="ARBA" id="ARBA00023242"/>
    </source>
</evidence>
<feature type="region of interest" description="Disordered" evidence="9">
    <location>
        <begin position="40"/>
        <end position="67"/>
    </location>
</feature>
<dbReference type="SMART" id="SM00355">
    <property type="entry name" value="ZnF_C2H2"/>
    <property type="match status" value="3"/>
</dbReference>
<keyword evidence="5" id="KW-0805">Transcription regulation</keyword>
<feature type="domain" description="C2H2-type" evidence="10">
    <location>
        <begin position="15"/>
        <end position="45"/>
    </location>
</feature>
<keyword evidence="12" id="KW-1185">Reference proteome</keyword>
<evidence type="ECO:0000256" key="4">
    <source>
        <dbReference type="ARBA" id="ARBA00022833"/>
    </source>
</evidence>
<keyword evidence="4" id="KW-0862">Zinc</keyword>
<keyword evidence="3 8" id="KW-0863">Zinc-finger</keyword>
<evidence type="ECO:0000256" key="1">
    <source>
        <dbReference type="ARBA" id="ARBA00004123"/>
    </source>
</evidence>
<dbReference type="Proteomes" id="UP000790347">
    <property type="component" value="Unassembled WGS sequence"/>
</dbReference>
<evidence type="ECO:0000256" key="6">
    <source>
        <dbReference type="ARBA" id="ARBA00023163"/>
    </source>
</evidence>
<dbReference type="PANTHER" id="PTHR46179:SF13">
    <property type="entry name" value="C2H2-TYPE DOMAIN-CONTAINING PROTEIN"/>
    <property type="match status" value="1"/>
</dbReference>
<feature type="domain" description="C2H2-type" evidence="10">
    <location>
        <begin position="105"/>
        <end position="135"/>
    </location>
</feature>
<gene>
    <name evidence="11" type="ORF">DERF_012036</name>
</gene>
<organism evidence="11 12">
    <name type="scientific">Dermatophagoides farinae</name>
    <name type="common">American house dust mite</name>
    <dbReference type="NCBI Taxonomy" id="6954"/>
    <lineage>
        <taxon>Eukaryota</taxon>
        <taxon>Metazoa</taxon>
        <taxon>Ecdysozoa</taxon>
        <taxon>Arthropoda</taxon>
        <taxon>Chelicerata</taxon>
        <taxon>Arachnida</taxon>
        <taxon>Acari</taxon>
        <taxon>Acariformes</taxon>
        <taxon>Sarcoptiformes</taxon>
        <taxon>Astigmata</taxon>
        <taxon>Psoroptidia</taxon>
        <taxon>Analgoidea</taxon>
        <taxon>Pyroglyphidae</taxon>
        <taxon>Dermatophagoidinae</taxon>
        <taxon>Dermatophagoides</taxon>
    </lineage>
</organism>
<accession>A0A922HTA0</accession>
<dbReference type="InterPro" id="IPR051061">
    <property type="entry name" value="Zinc_finger_trans_reg"/>
</dbReference>
<dbReference type="EMBL" id="ASGP02000006">
    <property type="protein sequence ID" value="KAH9501176.1"/>
    <property type="molecule type" value="Genomic_DNA"/>
</dbReference>
<dbReference type="PROSITE" id="PS00028">
    <property type="entry name" value="ZINC_FINGER_C2H2_1"/>
    <property type="match status" value="3"/>
</dbReference>
<dbReference type="Gene3D" id="3.30.160.60">
    <property type="entry name" value="Classic Zinc Finger"/>
    <property type="match status" value="1"/>
</dbReference>
<evidence type="ECO:0000313" key="11">
    <source>
        <dbReference type="EMBL" id="KAH9501176.1"/>
    </source>
</evidence>
<keyword evidence="2" id="KW-0479">Metal-binding</keyword>
<reference evidence="11" key="2">
    <citation type="journal article" date="2022" name="Res Sq">
        <title>Comparative Genomics Reveals Insights into the Divergent Evolution of Astigmatic Mites and Household Pest Adaptations.</title>
        <authorList>
            <person name="Xiong Q."/>
            <person name="Wan A.T.-Y."/>
            <person name="Liu X.-Y."/>
            <person name="Fung C.S.-H."/>
            <person name="Xiao X."/>
            <person name="Malainual N."/>
            <person name="Hou J."/>
            <person name="Wang L."/>
            <person name="Wang M."/>
            <person name="Yang K."/>
            <person name="Cui Y."/>
            <person name="Leung E."/>
            <person name="Nong W."/>
            <person name="Shin S.-K."/>
            <person name="Au S."/>
            <person name="Jeong K.Y."/>
            <person name="Chew F.T."/>
            <person name="Hui J."/>
            <person name="Leung T.F."/>
            <person name="Tungtrongchitr A."/>
            <person name="Zhong N."/>
            <person name="Liu Z."/>
            <person name="Tsui S."/>
        </authorList>
    </citation>
    <scope>NUCLEOTIDE SEQUENCE</scope>
    <source>
        <strain evidence="11">Derf</strain>
        <tissue evidence="11">Whole organism</tissue>
    </source>
</reference>
<comment type="subcellular location">
    <subcellularLocation>
        <location evidence="1">Nucleus</location>
    </subcellularLocation>
</comment>
<proteinExistence type="predicted"/>
<evidence type="ECO:0000256" key="2">
    <source>
        <dbReference type="ARBA" id="ARBA00022723"/>
    </source>
</evidence>
<dbReference type="InterPro" id="IPR013087">
    <property type="entry name" value="Znf_C2H2_type"/>
</dbReference>
<evidence type="ECO:0000259" key="10">
    <source>
        <dbReference type="PROSITE" id="PS50157"/>
    </source>
</evidence>
<dbReference type="PROSITE" id="PS50157">
    <property type="entry name" value="ZINC_FINGER_C2H2_2"/>
    <property type="match status" value="2"/>
</dbReference>
<protein>
    <recommendedName>
        <fullName evidence="10">C2H2-type domain-containing protein</fullName>
    </recommendedName>
</protein>
<keyword evidence="6" id="KW-0804">Transcription</keyword>
<dbReference type="GO" id="GO:0006357">
    <property type="term" value="P:regulation of transcription by RNA polymerase II"/>
    <property type="evidence" value="ECO:0007669"/>
    <property type="project" value="TreeGrafter"/>
</dbReference>
<dbReference type="GO" id="GO:0008270">
    <property type="term" value="F:zinc ion binding"/>
    <property type="evidence" value="ECO:0007669"/>
    <property type="project" value="UniProtKB-KW"/>
</dbReference>
<dbReference type="Pfam" id="PF00096">
    <property type="entry name" value="zf-C2H2"/>
    <property type="match status" value="2"/>
</dbReference>
<sequence>MCKQHISCIHHNELIRCPIPNCGKIYKYPATIYSHMKKKHKDEWPPKTSSSTSSSTPSYSTSSHLKPIKDNNKNYQCPYHGCQNNYTSSKMCKHHISYMHHNEVIRCPVDSCNQIYRYPSNLYRHIRKNHKLECPFLEDDICKLNEKKEK</sequence>
<evidence type="ECO:0000256" key="3">
    <source>
        <dbReference type="ARBA" id="ARBA00022771"/>
    </source>
</evidence>
<reference evidence="11" key="1">
    <citation type="submission" date="2013-05" db="EMBL/GenBank/DDBJ databases">
        <authorList>
            <person name="Yim A.K.Y."/>
            <person name="Chan T.F."/>
            <person name="Ji K.M."/>
            <person name="Liu X.Y."/>
            <person name="Zhou J.W."/>
            <person name="Li R.Q."/>
            <person name="Yang K.Y."/>
            <person name="Li J."/>
            <person name="Li M."/>
            <person name="Law P.T.W."/>
            <person name="Wu Y.L."/>
            <person name="Cai Z.L."/>
            <person name="Qin H."/>
            <person name="Bao Y."/>
            <person name="Leung R.K.K."/>
            <person name="Ng P.K.S."/>
            <person name="Zou J."/>
            <person name="Zhong X.J."/>
            <person name="Ran P.X."/>
            <person name="Zhong N.S."/>
            <person name="Liu Z.G."/>
            <person name="Tsui S.K.W."/>
        </authorList>
    </citation>
    <scope>NUCLEOTIDE SEQUENCE</scope>
    <source>
        <strain evidence="11">Derf</strain>
        <tissue evidence="11">Whole organism</tissue>
    </source>
</reference>